<name>A0A543FVL6_9PSEU</name>
<proteinExistence type="predicted"/>
<sequence length="31" mass="3385">MIMVGAGTGLAPFRLADMSARDRFLEDIWGS</sequence>
<dbReference type="Proteomes" id="UP000319818">
    <property type="component" value="Unassembled WGS sequence"/>
</dbReference>
<evidence type="ECO:0000313" key="2">
    <source>
        <dbReference type="Proteomes" id="UP000319818"/>
    </source>
</evidence>
<evidence type="ECO:0000313" key="1">
    <source>
        <dbReference type="EMBL" id="TQM37784.1"/>
    </source>
</evidence>
<dbReference type="EMBL" id="VFPH01000002">
    <property type="protein sequence ID" value="TQM37784.1"/>
    <property type="molecule type" value="Genomic_DNA"/>
</dbReference>
<accession>A0A543FVL6</accession>
<dbReference type="AlphaFoldDB" id="A0A543FVL6"/>
<gene>
    <name evidence="1" type="ORF">FB388_5003</name>
</gene>
<keyword evidence="2" id="KW-1185">Reference proteome</keyword>
<comment type="caution">
    <text evidence="1">The sequence shown here is derived from an EMBL/GenBank/DDBJ whole genome shotgun (WGS) entry which is preliminary data.</text>
</comment>
<organism evidence="1 2">
    <name type="scientific">Pseudonocardia cypriaca</name>
    <dbReference type="NCBI Taxonomy" id="882449"/>
    <lineage>
        <taxon>Bacteria</taxon>
        <taxon>Bacillati</taxon>
        <taxon>Actinomycetota</taxon>
        <taxon>Actinomycetes</taxon>
        <taxon>Pseudonocardiales</taxon>
        <taxon>Pseudonocardiaceae</taxon>
        <taxon>Pseudonocardia</taxon>
    </lineage>
</organism>
<reference evidence="1 2" key="1">
    <citation type="submission" date="2019-06" db="EMBL/GenBank/DDBJ databases">
        <title>Sequencing the genomes of 1000 actinobacteria strains.</title>
        <authorList>
            <person name="Klenk H.-P."/>
        </authorList>
    </citation>
    <scope>NUCLEOTIDE SEQUENCE [LARGE SCALE GENOMIC DNA]</scope>
    <source>
        <strain evidence="1 2">DSM 45511</strain>
    </source>
</reference>
<protein>
    <submittedName>
        <fullName evidence="1">Uncharacterized protein</fullName>
    </submittedName>
</protein>